<evidence type="ECO:0000256" key="4">
    <source>
        <dbReference type="ARBA" id="ARBA00022728"/>
    </source>
</evidence>
<dbReference type="GeneID" id="91087182"/>
<keyword evidence="6" id="KW-0539">Nucleus</keyword>
<dbReference type="AlphaFoldDB" id="A0AAJ8JSY1"/>
<reference evidence="8" key="3">
    <citation type="submission" date="2024-01" db="EMBL/GenBank/DDBJ databases">
        <authorList>
            <person name="Coelho M.A."/>
            <person name="David-Palma M."/>
            <person name="Shea T."/>
            <person name="Sun S."/>
            <person name="Cuomo C.A."/>
            <person name="Heitman J."/>
        </authorList>
    </citation>
    <scope>NUCLEOTIDE SEQUENCE</scope>
    <source>
        <strain evidence="8">CBS 7841</strain>
    </source>
</reference>
<evidence type="ECO:0000256" key="5">
    <source>
        <dbReference type="ARBA" id="ARBA00023187"/>
    </source>
</evidence>
<dbReference type="GO" id="GO:0071011">
    <property type="term" value="C:precatalytic spliceosome"/>
    <property type="evidence" value="ECO:0007669"/>
    <property type="project" value="TreeGrafter"/>
</dbReference>
<evidence type="ECO:0000256" key="7">
    <source>
        <dbReference type="SAM" id="Coils"/>
    </source>
</evidence>
<accession>A0AAJ8JSY1</accession>
<reference evidence="8" key="1">
    <citation type="submission" date="2016-06" db="EMBL/GenBank/DDBJ databases">
        <authorList>
            <person name="Cuomo C."/>
            <person name="Litvintseva A."/>
            <person name="Heitman J."/>
            <person name="Chen Y."/>
            <person name="Sun S."/>
            <person name="Springer D."/>
            <person name="Dromer F."/>
            <person name="Young S."/>
            <person name="Zeng Q."/>
            <person name="Chapman S."/>
            <person name="Gujja S."/>
            <person name="Saif S."/>
            <person name="Birren B."/>
        </authorList>
    </citation>
    <scope>NUCLEOTIDE SEQUENCE</scope>
    <source>
        <strain evidence="8">CBS 7841</strain>
    </source>
</reference>
<dbReference type="KEGG" id="cdep:91087182"/>
<evidence type="ECO:0000313" key="8">
    <source>
        <dbReference type="EMBL" id="WVN87776.1"/>
    </source>
</evidence>
<dbReference type="GO" id="GO:0008380">
    <property type="term" value="P:RNA splicing"/>
    <property type="evidence" value="ECO:0007669"/>
    <property type="project" value="UniProtKB-KW"/>
</dbReference>
<reference evidence="8" key="2">
    <citation type="journal article" date="2022" name="Elife">
        <title>Obligate sexual reproduction of a homothallic fungus closely related to the Cryptococcus pathogenic species complex.</title>
        <authorList>
            <person name="Passer A.R."/>
            <person name="Clancey S.A."/>
            <person name="Shea T."/>
            <person name="David-Palma M."/>
            <person name="Averette A.F."/>
            <person name="Boekhout T."/>
            <person name="Porcel B.M."/>
            <person name="Nowrousian M."/>
            <person name="Cuomo C.A."/>
            <person name="Sun S."/>
            <person name="Heitman J."/>
            <person name="Coelho M.A."/>
        </authorList>
    </citation>
    <scope>NUCLEOTIDE SEQUENCE</scope>
    <source>
        <strain evidence="8">CBS 7841</strain>
    </source>
</reference>
<dbReference type="PANTHER" id="PTHR13296">
    <property type="entry name" value="BCAS2 PROTEIN"/>
    <property type="match status" value="1"/>
</dbReference>
<keyword evidence="3" id="KW-0507">mRNA processing</keyword>
<evidence type="ECO:0008006" key="10">
    <source>
        <dbReference type="Google" id="ProtNLM"/>
    </source>
</evidence>
<name>A0AAJ8JSY1_9TREE</name>
<protein>
    <recommendedName>
        <fullName evidence="10">Pre-mRNA-splicing factor SPF27</fullName>
    </recommendedName>
</protein>
<dbReference type="Proteomes" id="UP000094043">
    <property type="component" value="Chromosome 3"/>
</dbReference>
<gene>
    <name evidence="8" type="ORF">L203_102971</name>
</gene>
<evidence type="ECO:0000256" key="3">
    <source>
        <dbReference type="ARBA" id="ARBA00022664"/>
    </source>
</evidence>
<dbReference type="EMBL" id="CP143786">
    <property type="protein sequence ID" value="WVN87776.1"/>
    <property type="molecule type" value="Genomic_DNA"/>
</dbReference>
<evidence type="ECO:0000256" key="2">
    <source>
        <dbReference type="ARBA" id="ARBA00010788"/>
    </source>
</evidence>
<dbReference type="PANTHER" id="PTHR13296:SF0">
    <property type="entry name" value="PRE-MRNA-SPLICING FACTOR SPF27"/>
    <property type="match status" value="1"/>
</dbReference>
<organism evidence="8 9">
    <name type="scientific">Cryptococcus depauperatus CBS 7841</name>
    <dbReference type="NCBI Taxonomy" id="1295531"/>
    <lineage>
        <taxon>Eukaryota</taxon>
        <taxon>Fungi</taxon>
        <taxon>Dikarya</taxon>
        <taxon>Basidiomycota</taxon>
        <taxon>Agaricomycotina</taxon>
        <taxon>Tremellomycetes</taxon>
        <taxon>Tremellales</taxon>
        <taxon>Cryptococcaceae</taxon>
        <taxon>Cryptococcus</taxon>
    </lineage>
</organism>
<dbReference type="GO" id="GO:0006397">
    <property type="term" value="P:mRNA processing"/>
    <property type="evidence" value="ECO:0007669"/>
    <property type="project" value="UniProtKB-KW"/>
</dbReference>
<feature type="coiled-coil region" evidence="7">
    <location>
        <begin position="137"/>
        <end position="164"/>
    </location>
</feature>
<evidence type="ECO:0000313" key="9">
    <source>
        <dbReference type="Proteomes" id="UP000094043"/>
    </source>
</evidence>
<keyword evidence="7" id="KW-0175">Coiled coil</keyword>
<evidence type="ECO:0000256" key="1">
    <source>
        <dbReference type="ARBA" id="ARBA00004123"/>
    </source>
</evidence>
<sequence>MLYTSLDMSSTSYIDALPYHDRQIEDPAIKAAAQALIDAELGQTPKVAEDDDRLPPRVHLFAKSKHLEELLEGYPECTIKGIDPSKYQPPIPAKNAALEELEAAEKQGRIGEAHMALRAENTSILSTYGPNAWLVRNYQLNSQLTELQSTLASLKESVTEVNRKRRVFQEDSGAHLVRLEGRWQDLVGSTVQLELACMAMEGEVMGLEEKEETLKKEVAELEGE</sequence>
<keyword evidence="5" id="KW-0508">mRNA splicing</keyword>
<keyword evidence="4" id="KW-0747">Spliceosome</keyword>
<dbReference type="RefSeq" id="XP_066068476.1">
    <property type="nucleotide sequence ID" value="XM_066212379.1"/>
</dbReference>
<comment type="similarity">
    <text evidence="2">Belongs to the SPF27 family.</text>
</comment>
<proteinExistence type="inferred from homology"/>
<comment type="subcellular location">
    <subcellularLocation>
        <location evidence="1">Nucleus</location>
    </subcellularLocation>
</comment>
<dbReference type="InterPro" id="IPR008409">
    <property type="entry name" value="SPF27"/>
</dbReference>
<dbReference type="GO" id="GO:0071013">
    <property type="term" value="C:catalytic step 2 spliceosome"/>
    <property type="evidence" value="ECO:0007669"/>
    <property type="project" value="TreeGrafter"/>
</dbReference>
<dbReference type="GO" id="GO:0000974">
    <property type="term" value="C:Prp19 complex"/>
    <property type="evidence" value="ECO:0007669"/>
    <property type="project" value="TreeGrafter"/>
</dbReference>
<dbReference type="Pfam" id="PF05700">
    <property type="entry name" value="BCAS2"/>
    <property type="match status" value="1"/>
</dbReference>
<feature type="coiled-coil region" evidence="7">
    <location>
        <begin position="197"/>
        <end position="224"/>
    </location>
</feature>
<keyword evidence="9" id="KW-1185">Reference proteome</keyword>
<evidence type="ECO:0000256" key="6">
    <source>
        <dbReference type="ARBA" id="ARBA00023242"/>
    </source>
</evidence>